<proteinExistence type="predicted"/>
<organism evidence="2">
    <name type="scientific">Glycine max</name>
    <name type="common">Soybean</name>
    <name type="synonym">Glycine hispida</name>
    <dbReference type="NCBI Taxonomy" id="3847"/>
    <lineage>
        <taxon>Eukaryota</taxon>
        <taxon>Viridiplantae</taxon>
        <taxon>Streptophyta</taxon>
        <taxon>Embryophyta</taxon>
        <taxon>Tracheophyta</taxon>
        <taxon>Spermatophyta</taxon>
        <taxon>Magnoliopsida</taxon>
        <taxon>eudicotyledons</taxon>
        <taxon>Gunneridae</taxon>
        <taxon>Pentapetalae</taxon>
        <taxon>rosids</taxon>
        <taxon>fabids</taxon>
        <taxon>Fabales</taxon>
        <taxon>Fabaceae</taxon>
        <taxon>Papilionoideae</taxon>
        <taxon>50 kb inversion clade</taxon>
        <taxon>NPAAA clade</taxon>
        <taxon>indigoferoid/millettioid clade</taxon>
        <taxon>Phaseoleae</taxon>
        <taxon>Glycine</taxon>
        <taxon>Glycine subgen. Soja</taxon>
    </lineage>
</organism>
<feature type="compositionally biased region" description="Pro residues" evidence="1">
    <location>
        <begin position="100"/>
        <end position="143"/>
    </location>
</feature>
<feature type="compositionally biased region" description="Low complexity" evidence="1">
    <location>
        <begin position="150"/>
        <end position="162"/>
    </location>
</feature>
<dbReference type="OMA" id="YVVCCCW"/>
<reference evidence="2" key="3">
    <citation type="submission" date="2018-07" db="EMBL/GenBank/DDBJ databases">
        <title>WGS assembly of Glycine max.</title>
        <authorList>
            <person name="Schmutz J."/>
            <person name="Cannon S."/>
            <person name="Schlueter J."/>
            <person name="Ma J."/>
            <person name="Mitros T."/>
            <person name="Nelson W."/>
            <person name="Hyten D."/>
            <person name="Song Q."/>
            <person name="Thelen J."/>
            <person name="Cheng J."/>
            <person name="Xu D."/>
            <person name="Hellsten U."/>
            <person name="May G."/>
            <person name="Yu Y."/>
            <person name="Sakurai T."/>
            <person name="Umezawa T."/>
            <person name="Bhattacharyya M."/>
            <person name="Sandhu D."/>
            <person name="Valliyodan B."/>
            <person name="Lindquist E."/>
            <person name="Peto M."/>
            <person name="Grant D."/>
            <person name="Shu S."/>
            <person name="Goodstein D."/>
            <person name="Barry K."/>
            <person name="Futrell-Griggs M."/>
            <person name="Abernathy B."/>
            <person name="Du J."/>
            <person name="Tian Z."/>
            <person name="Zhu L."/>
            <person name="Gill N."/>
            <person name="Joshi T."/>
            <person name="Libault M."/>
            <person name="Sethuraman A."/>
            <person name="Zhang X."/>
            <person name="Shinozaki K."/>
            <person name="Nguyen H."/>
            <person name="Wing R."/>
            <person name="Cregan P."/>
            <person name="Specht J."/>
            <person name="Grimwood J."/>
            <person name="Rokhsar D."/>
            <person name="Stacey G."/>
            <person name="Shoemaker R."/>
            <person name="Jackson S."/>
        </authorList>
    </citation>
    <scope>NUCLEOTIDE SEQUENCE</scope>
    <source>
        <tissue evidence="2">Callus</tissue>
    </source>
</reference>
<dbReference type="EnsemblPlants" id="KRH21020">
    <property type="protein sequence ID" value="KRH21020"/>
    <property type="gene ID" value="GLYMA_13G215100"/>
</dbReference>
<dbReference type="STRING" id="3847.A0A0R0GRU1"/>
<name>A0A0R0GRU1_SOYBN</name>
<evidence type="ECO:0000256" key="1">
    <source>
        <dbReference type="SAM" id="MobiDB-lite"/>
    </source>
</evidence>
<accession>A0A0R0GRU1</accession>
<feature type="region of interest" description="Disordered" evidence="1">
    <location>
        <begin position="100"/>
        <end position="162"/>
    </location>
</feature>
<dbReference type="EMBL" id="CM000846">
    <property type="protein sequence ID" value="KRH21020.1"/>
    <property type="molecule type" value="Genomic_DNA"/>
</dbReference>
<dbReference type="InParanoid" id="A0A0R0GRU1"/>
<dbReference type="AlphaFoldDB" id="A0A0R0GRU1"/>
<gene>
    <name evidence="2" type="ORF">GLYMA_13G215100</name>
</gene>
<evidence type="ECO:0000313" key="2">
    <source>
        <dbReference type="EMBL" id="KRH21020.1"/>
    </source>
</evidence>
<dbReference type="Gramene" id="KRH21020">
    <property type="protein sequence ID" value="KRH21020"/>
    <property type="gene ID" value="GLYMA_13G215100"/>
</dbReference>
<protein>
    <submittedName>
        <fullName evidence="2 3">Uncharacterized protein</fullName>
    </submittedName>
</protein>
<sequence>MFAFESLDGRATGNGIESKRQFKCESEIVGLCLVASSSGKLQMSPPPPEGPGPQDYSGSWPGPPSLLGNFFNGLCNTISSCFYIVCCCWLLQDCFGASPEPPPIPVAPPQAPPPPVSGPPGPLSLPPSLAPDPFRPPGTPIGPPNWASDGPPGSSSGTPPSY</sequence>
<evidence type="ECO:0000313" key="3">
    <source>
        <dbReference type="EnsemblPlants" id="KRH21020"/>
    </source>
</evidence>
<dbReference type="Proteomes" id="UP000008827">
    <property type="component" value="Chromosome 13"/>
</dbReference>
<keyword evidence="4" id="KW-1185">Reference proteome</keyword>
<reference evidence="2 3" key="1">
    <citation type="journal article" date="2010" name="Nature">
        <title>Genome sequence of the palaeopolyploid soybean.</title>
        <authorList>
            <person name="Schmutz J."/>
            <person name="Cannon S.B."/>
            <person name="Schlueter J."/>
            <person name="Ma J."/>
            <person name="Mitros T."/>
            <person name="Nelson W."/>
            <person name="Hyten D.L."/>
            <person name="Song Q."/>
            <person name="Thelen J.J."/>
            <person name="Cheng J."/>
            <person name="Xu D."/>
            <person name="Hellsten U."/>
            <person name="May G.D."/>
            <person name="Yu Y."/>
            <person name="Sakurai T."/>
            <person name="Umezawa T."/>
            <person name="Bhattacharyya M.K."/>
            <person name="Sandhu D."/>
            <person name="Valliyodan B."/>
            <person name="Lindquist E."/>
            <person name="Peto M."/>
            <person name="Grant D."/>
            <person name="Shu S."/>
            <person name="Goodstein D."/>
            <person name="Barry K."/>
            <person name="Futrell-Griggs M."/>
            <person name="Abernathy B."/>
            <person name="Du J."/>
            <person name="Tian Z."/>
            <person name="Zhu L."/>
            <person name="Gill N."/>
            <person name="Joshi T."/>
            <person name="Libault M."/>
            <person name="Sethuraman A."/>
            <person name="Zhang X.-C."/>
            <person name="Shinozaki K."/>
            <person name="Nguyen H.T."/>
            <person name="Wing R.A."/>
            <person name="Cregan P."/>
            <person name="Specht J."/>
            <person name="Grimwood J."/>
            <person name="Rokhsar D."/>
            <person name="Stacey G."/>
            <person name="Shoemaker R.C."/>
            <person name="Jackson S.A."/>
        </authorList>
    </citation>
    <scope>NUCLEOTIDE SEQUENCE</scope>
    <source>
        <strain evidence="3">cv. Williams 82</strain>
        <tissue evidence="2">Callus</tissue>
    </source>
</reference>
<reference evidence="3" key="2">
    <citation type="submission" date="2018-02" db="UniProtKB">
        <authorList>
            <consortium name="EnsemblPlants"/>
        </authorList>
    </citation>
    <scope>IDENTIFICATION</scope>
    <source>
        <strain evidence="3">Williams 82</strain>
    </source>
</reference>
<feature type="region of interest" description="Disordered" evidence="1">
    <location>
        <begin position="40"/>
        <end position="61"/>
    </location>
</feature>
<evidence type="ECO:0000313" key="4">
    <source>
        <dbReference type="Proteomes" id="UP000008827"/>
    </source>
</evidence>
<dbReference type="PRINTS" id="PR01217">
    <property type="entry name" value="PRICHEXTENSN"/>
</dbReference>
<dbReference type="PaxDb" id="3847-GLYMA13G28640.2"/>